<name>A0AC35FWQ8_9BILA</name>
<dbReference type="Proteomes" id="UP000887580">
    <property type="component" value="Unplaced"/>
</dbReference>
<evidence type="ECO:0000313" key="2">
    <source>
        <dbReference type="WBParaSite" id="PS1159_v2.g21072.t1"/>
    </source>
</evidence>
<evidence type="ECO:0000313" key="1">
    <source>
        <dbReference type="Proteomes" id="UP000887580"/>
    </source>
</evidence>
<protein>
    <submittedName>
        <fullName evidence="2">Uncharacterized protein</fullName>
    </submittedName>
</protein>
<proteinExistence type="predicted"/>
<sequence length="363" mass="42513">MHPSFAKNVENGTLLSAKDFKVMGSLDIPLLVEPTKNKDNVQIDEIKVFYHVVNSTSILTDLSILLQCNPEYLTKSVLFENSFSWLTQFIHRPKTACIYVQIVEKKLRSCYDVQHTQNIQDKIMVTEVSMGNSFLFLFLEDAAVSGNPYKIAKDNAAEFIKYFKTGQLFSHARHFVKVLANWTDWICEKATIPTALEKLKKEAAKNSHVIWLKWDNFLNIHFFDNIDKKFENLYCTWLELQYEMNVLENICCLKANTLPVKKSWKELKKELEESELSYEHIRNLLALIPGLLEDLKASLLSFVLIKKEINWETKTLSRSMVKHVFDINKNHWSKKWLLKGKFVMHINNEISNKMKESTERKYY</sequence>
<accession>A0AC35FWQ8</accession>
<reference evidence="2" key="1">
    <citation type="submission" date="2022-11" db="UniProtKB">
        <authorList>
            <consortium name="WormBaseParasite"/>
        </authorList>
    </citation>
    <scope>IDENTIFICATION</scope>
</reference>
<dbReference type="WBParaSite" id="PS1159_v2.g21072.t1">
    <property type="protein sequence ID" value="PS1159_v2.g21072.t1"/>
    <property type="gene ID" value="PS1159_v2.g21072"/>
</dbReference>
<organism evidence="1 2">
    <name type="scientific">Panagrolaimus sp. PS1159</name>
    <dbReference type="NCBI Taxonomy" id="55785"/>
    <lineage>
        <taxon>Eukaryota</taxon>
        <taxon>Metazoa</taxon>
        <taxon>Ecdysozoa</taxon>
        <taxon>Nematoda</taxon>
        <taxon>Chromadorea</taxon>
        <taxon>Rhabditida</taxon>
        <taxon>Tylenchina</taxon>
        <taxon>Panagrolaimomorpha</taxon>
        <taxon>Panagrolaimoidea</taxon>
        <taxon>Panagrolaimidae</taxon>
        <taxon>Panagrolaimus</taxon>
    </lineage>
</organism>